<evidence type="ECO:0000313" key="8">
    <source>
        <dbReference type="Proteomes" id="UP000619293"/>
    </source>
</evidence>
<feature type="transmembrane region" description="Helical" evidence="5">
    <location>
        <begin position="44"/>
        <end position="64"/>
    </location>
</feature>
<keyword evidence="3 5" id="KW-1133">Transmembrane helix</keyword>
<accession>A0A8J3NUA5</accession>
<evidence type="ECO:0000259" key="6">
    <source>
        <dbReference type="Pfam" id="PF07291"/>
    </source>
</evidence>
<evidence type="ECO:0000256" key="3">
    <source>
        <dbReference type="ARBA" id="ARBA00022989"/>
    </source>
</evidence>
<dbReference type="RefSeq" id="WP_191841403.1">
    <property type="nucleotide sequence ID" value="NZ_BAAALB010000019.1"/>
</dbReference>
<reference evidence="7 8" key="1">
    <citation type="submission" date="2021-01" db="EMBL/GenBank/DDBJ databases">
        <title>Whole genome shotgun sequence of Catellatospora chokoriensis NBRC 107358.</title>
        <authorList>
            <person name="Komaki H."/>
            <person name="Tamura T."/>
        </authorList>
    </citation>
    <scope>NUCLEOTIDE SEQUENCE [LARGE SCALE GENOMIC DNA]</scope>
    <source>
        <strain evidence="7 8">NBRC 107358</strain>
    </source>
</reference>
<keyword evidence="4 5" id="KW-0472">Membrane</keyword>
<dbReference type="InterPro" id="IPR009908">
    <property type="entry name" value="Methylamine_util_MauE"/>
</dbReference>
<feature type="transmembrane region" description="Helical" evidence="5">
    <location>
        <begin position="136"/>
        <end position="154"/>
    </location>
</feature>
<evidence type="ECO:0000256" key="2">
    <source>
        <dbReference type="ARBA" id="ARBA00022692"/>
    </source>
</evidence>
<dbReference type="Pfam" id="PF07291">
    <property type="entry name" value="MauE"/>
    <property type="match status" value="1"/>
</dbReference>
<comment type="caution">
    <text evidence="7">The sequence shown here is derived from an EMBL/GenBank/DDBJ whole genome shotgun (WGS) entry which is preliminary data.</text>
</comment>
<dbReference type="AlphaFoldDB" id="A0A8J3NUA5"/>
<feature type="transmembrane region" description="Helical" evidence="5">
    <location>
        <begin position="111"/>
        <end position="130"/>
    </location>
</feature>
<evidence type="ECO:0000256" key="4">
    <source>
        <dbReference type="ARBA" id="ARBA00023136"/>
    </source>
</evidence>
<gene>
    <name evidence="7" type="ORF">Cch02nite_62910</name>
</gene>
<keyword evidence="2 5" id="KW-0812">Transmembrane</keyword>
<dbReference type="EMBL" id="BONG01000052">
    <property type="protein sequence ID" value="GIF92847.1"/>
    <property type="molecule type" value="Genomic_DNA"/>
</dbReference>
<evidence type="ECO:0000256" key="1">
    <source>
        <dbReference type="ARBA" id="ARBA00004141"/>
    </source>
</evidence>
<keyword evidence="8" id="KW-1185">Reference proteome</keyword>
<dbReference type="Proteomes" id="UP000619293">
    <property type="component" value="Unassembled WGS sequence"/>
</dbReference>
<name>A0A8J3NUA5_9ACTN</name>
<organism evidence="7 8">
    <name type="scientific">Catellatospora chokoriensis</name>
    <dbReference type="NCBI Taxonomy" id="310353"/>
    <lineage>
        <taxon>Bacteria</taxon>
        <taxon>Bacillati</taxon>
        <taxon>Actinomycetota</taxon>
        <taxon>Actinomycetes</taxon>
        <taxon>Micromonosporales</taxon>
        <taxon>Micromonosporaceae</taxon>
        <taxon>Catellatospora</taxon>
    </lineage>
</organism>
<comment type="subcellular location">
    <subcellularLocation>
        <location evidence="1">Membrane</location>
        <topology evidence="1">Multi-pass membrane protein</topology>
    </subcellularLocation>
</comment>
<feature type="transmembrane region" description="Helical" evidence="5">
    <location>
        <begin position="6"/>
        <end position="23"/>
    </location>
</feature>
<feature type="transmembrane region" description="Helical" evidence="5">
    <location>
        <begin position="70"/>
        <end position="91"/>
    </location>
</feature>
<evidence type="ECO:0000313" key="7">
    <source>
        <dbReference type="EMBL" id="GIF92847.1"/>
    </source>
</evidence>
<evidence type="ECO:0000256" key="5">
    <source>
        <dbReference type="SAM" id="Phobius"/>
    </source>
</evidence>
<protein>
    <submittedName>
        <fullName evidence="7">Methylamine utilization protein MauE</fullName>
    </submittedName>
</protein>
<feature type="domain" description="Methylamine utilisation protein MauE" evidence="6">
    <location>
        <begin position="2"/>
        <end position="126"/>
    </location>
</feature>
<dbReference type="GO" id="GO:0016020">
    <property type="term" value="C:membrane"/>
    <property type="evidence" value="ECO:0007669"/>
    <property type="project" value="UniProtKB-SubCell"/>
</dbReference>
<dbReference type="GO" id="GO:0030416">
    <property type="term" value="P:methylamine metabolic process"/>
    <property type="evidence" value="ECO:0007669"/>
    <property type="project" value="InterPro"/>
</dbReference>
<proteinExistence type="predicted"/>
<sequence>MYLTIGAQALLGLVFLAAVVGKISSRATYRAFTGSVREMGFRPAGPLAALVVAAESATVALVLLYRPAGFALAALLLLAFAAAIVAGLRRAGTATCRCFGRTAVPLGHHHVWRNALLIGCAAVGAFAPTGPVRVEAAALAVGCGLVAGALIVMLDDLRYLFMPRRT</sequence>